<sequence length="440" mass="52352">MKKDTLLEKIKDLSDLDKHQEIIDMIEGLPTEQLNNEIIGQLARAYINVQNYEKAIEVLRSIEKDEKNTMLWNYRMGCSYFYLKDYEKAEEYFLKAYNLEPEDENIKDFLMDIYINLSKQVKFGEDDLDNQKKALNYALKAKDYMTTDDKKIECYSYLAFLYNKFTDYHTAENLLKRAISLGRDDLWIHSELGYCLGELNKLEESLEHYLKVIELEPNNIWALSQIAWTYRCLGKYKEALKENFKALDLGENSEWVYVEIGYCYKELNNYDKALKYYLEANKISKDKNVWLLSELVWLYDGIGKYENALEYLKKLEKLGRDDSWFNSEYGFCLIGLKKYNEAIEKYKHALEKENNLKEIIRYNSQIGFCYRLLGKYEEAIENLKKVLEIINGDKTNDNTDEKIFLNSQIGWIYGKIENDEKLKKELEELKEMVNMLYHPS</sequence>
<dbReference type="Pfam" id="PF13181">
    <property type="entry name" value="TPR_8"/>
    <property type="match status" value="2"/>
</dbReference>
<feature type="repeat" description="TPR" evidence="3">
    <location>
        <begin position="254"/>
        <end position="287"/>
    </location>
</feature>
<dbReference type="Pfam" id="PF07719">
    <property type="entry name" value="TPR_2"/>
    <property type="match status" value="1"/>
</dbReference>
<feature type="repeat" description="TPR" evidence="3">
    <location>
        <begin position="186"/>
        <end position="219"/>
    </location>
</feature>
<dbReference type="Pfam" id="PF13431">
    <property type="entry name" value="TPR_17"/>
    <property type="match status" value="1"/>
</dbReference>
<organism evidence="5 6">
    <name type="scientific">Fusobacterium pseudoperiodonticum</name>
    <dbReference type="NCBI Taxonomy" id="2663009"/>
    <lineage>
        <taxon>Bacteria</taxon>
        <taxon>Fusobacteriati</taxon>
        <taxon>Fusobacteriota</taxon>
        <taxon>Fusobacteriia</taxon>
        <taxon>Fusobacteriales</taxon>
        <taxon>Fusobacteriaceae</taxon>
        <taxon>Fusobacterium</taxon>
    </lineage>
</organism>
<dbReference type="InterPro" id="IPR011990">
    <property type="entry name" value="TPR-like_helical_dom_sf"/>
</dbReference>
<reference evidence="5 6" key="1">
    <citation type="submission" date="2017-11" db="EMBL/GenBank/DDBJ databases">
        <title>Genome sequencing of Fusobacterium periodonticum KCOM 2555.</title>
        <authorList>
            <person name="Kook J.-K."/>
            <person name="Park S.-N."/>
            <person name="Lim Y.K."/>
        </authorList>
    </citation>
    <scope>NUCLEOTIDE SEQUENCE [LARGE SCALE GENOMIC DNA]</scope>
    <source>
        <strain evidence="5 6">KCOM 2555</strain>
    </source>
</reference>
<dbReference type="Gene3D" id="1.25.40.10">
    <property type="entry name" value="Tetratricopeptide repeat domain"/>
    <property type="match status" value="3"/>
</dbReference>
<gene>
    <name evidence="5" type="ORF">CTM98_10005</name>
</gene>
<evidence type="ECO:0000256" key="1">
    <source>
        <dbReference type="ARBA" id="ARBA00022737"/>
    </source>
</evidence>
<dbReference type="SMART" id="SM00028">
    <property type="entry name" value="TPR"/>
    <property type="match status" value="9"/>
</dbReference>
<dbReference type="Pfam" id="PF13424">
    <property type="entry name" value="TPR_12"/>
    <property type="match status" value="1"/>
</dbReference>
<dbReference type="PANTHER" id="PTHR12558">
    <property type="entry name" value="CELL DIVISION CYCLE 16,23,27"/>
    <property type="match status" value="1"/>
</dbReference>
<keyword evidence="4" id="KW-0175">Coiled coil</keyword>
<dbReference type="Proteomes" id="UP000230781">
    <property type="component" value="Chromosome"/>
</dbReference>
<feature type="repeat" description="TPR" evidence="3">
    <location>
        <begin position="360"/>
        <end position="393"/>
    </location>
</feature>
<keyword evidence="1" id="KW-0677">Repeat</keyword>
<evidence type="ECO:0000256" key="3">
    <source>
        <dbReference type="PROSITE-ProRule" id="PRU00339"/>
    </source>
</evidence>
<dbReference type="PANTHER" id="PTHR12558:SF13">
    <property type="entry name" value="CELL DIVISION CYCLE PROTEIN 27 HOMOLOG"/>
    <property type="match status" value="1"/>
</dbReference>
<protein>
    <submittedName>
        <fullName evidence="5">Uncharacterized protein</fullName>
    </submittedName>
</protein>
<dbReference type="InterPro" id="IPR019734">
    <property type="entry name" value="TPR_rpt"/>
</dbReference>
<feature type="repeat" description="TPR" evidence="3">
    <location>
        <begin position="70"/>
        <end position="103"/>
    </location>
</feature>
<dbReference type="AlphaFoldDB" id="A0A2D3PVV3"/>
<dbReference type="InterPro" id="IPR013105">
    <property type="entry name" value="TPR_2"/>
</dbReference>
<dbReference type="EMBL" id="CP024704">
    <property type="protein sequence ID" value="ATV70954.1"/>
    <property type="molecule type" value="Genomic_DNA"/>
</dbReference>
<proteinExistence type="predicted"/>
<accession>A0A2D3PVV3</accession>
<dbReference type="PROSITE" id="PS50005">
    <property type="entry name" value="TPR"/>
    <property type="match status" value="4"/>
</dbReference>
<evidence type="ECO:0000256" key="2">
    <source>
        <dbReference type="ARBA" id="ARBA00022803"/>
    </source>
</evidence>
<feature type="coiled-coil region" evidence="4">
    <location>
        <begin position="336"/>
        <end position="393"/>
    </location>
</feature>
<name>A0A2D3PVV3_9FUSO</name>
<evidence type="ECO:0000256" key="4">
    <source>
        <dbReference type="SAM" id="Coils"/>
    </source>
</evidence>
<dbReference type="SUPFAM" id="SSF48452">
    <property type="entry name" value="TPR-like"/>
    <property type="match status" value="3"/>
</dbReference>
<evidence type="ECO:0000313" key="6">
    <source>
        <dbReference type="Proteomes" id="UP000230781"/>
    </source>
</evidence>
<evidence type="ECO:0000313" key="5">
    <source>
        <dbReference type="EMBL" id="ATV70954.1"/>
    </source>
</evidence>
<keyword evidence="2 3" id="KW-0802">TPR repeat</keyword>